<dbReference type="InParanoid" id="A0A0D2J6D3"/>
<dbReference type="Proteomes" id="UP000032233">
    <property type="component" value="Unassembled WGS sequence"/>
</dbReference>
<evidence type="ECO:0000313" key="4">
    <source>
        <dbReference type="Proteomes" id="UP000032233"/>
    </source>
</evidence>
<feature type="compositionally biased region" description="Basic and acidic residues" evidence="1">
    <location>
        <begin position="1"/>
        <end position="10"/>
    </location>
</feature>
<dbReference type="EMBL" id="AZAC01000067">
    <property type="protein sequence ID" value="KIX11251.1"/>
    <property type="molecule type" value="Genomic_DNA"/>
</dbReference>
<organism evidence="3 4">
    <name type="scientific">Dethiosulfatarculus sandiegensis</name>
    <dbReference type="NCBI Taxonomy" id="1429043"/>
    <lineage>
        <taxon>Bacteria</taxon>
        <taxon>Pseudomonadati</taxon>
        <taxon>Thermodesulfobacteriota</taxon>
        <taxon>Desulfarculia</taxon>
        <taxon>Desulfarculales</taxon>
        <taxon>Desulfarculaceae</taxon>
        <taxon>Dethiosulfatarculus</taxon>
    </lineage>
</organism>
<reference evidence="3 4" key="1">
    <citation type="submission" date="2013-11" db="EMBL/GenBank/DDBJ databases">
        <title>Metagenomic analysis of a methanogenic consortium involved in long chain n-alkane degradation.</title>
        <authorList>
            <person name="Davidova I.A."/>
            <person name="Callaghan A.V."/>
            <person name="Wawrik B."/>
            <person name="Pruitt S."/>
            <person name="Marks C."/>
            <person name="Duncan K.E."/>
            <person name="Suflita J.M."/>
        </authorList>
    </citation>
    <scope>NUCLEOTIDE SEQUENCE [LARGE SCALE GENOMIC DNA]</scope>
    <source>
        <strain evidence="3 4">SPR</strain>
    </source>
</reference>
<sequence length="275" mass="30691">MPGRGQKDFRSGTNSFIDKRREPRSMRLPPGTAVLACKVFAPELKMLNIPSEKISFLEQGLHNHPLKLRKELGLALNSLEKDPSTEEVVLLYGYCGSGLEGLSSKRVRLRAPLVHDCIPLLLDSSLPPDKLSTSGLFFLSAGWIDHGKTPLTEYYQTCKRYDPETALWIAKETLKSYTKVALITEPGLIQDHHRNYARRMAKLFGLEYQEVKGGLGWLTSLLTRQKKRGSLSLEPGCPVSLEHYAQASSSGTASRFDQAVQLQIESDCPETAFDQ</sequence>
<dbReference type="OrthoDB" id="9787351at2"/>
<accession>A0A0D2J6D3</accession>
<dbReference type="AlphaFoldDB" id="A0A0D2J6D3"/>
<gene>
    <name evidence="3" type="ORF">X474_25940</name>
</gene>
<proteinExistence type="predicted"/>
<protein>
    <recommendedName>
        <fullName evidence="2">DUF1638 domain-containing protein</fullName>
    </recommendedName>
</protein>
<dbReference type="InterPro" id="IPR012437">
    <property type="entry name" value="DUF1638"/>
</dbReference>
<feature type="region of interest" description="Disordered" evidence="1">
    <location>
        <begin position="1"/>
        <end position="27"/>
    </location>
</feature>
<evidence type="ECO:0000256" key="1">
    <source>
        <dbReference type="SAM" id="MobiDB-lite"/>
    </source>
</evidence>
<name>A0A0D2J6D3_9BACT</name>
<evidence type="ECO:0000259" key="2">
    <source>
        <dbReference type="Pfam" id="PF07796"/>
    </source>
</evidence>
<comment type="caution">
    <text evidence="3">The sequence shown here is derived from an EMBL/GenBank/DDBJ whole genome shotgun (WGS) entry which is preliminary data.</text>
</comment>
<evidence type="ECO:0000313" key="3">
    <source>
        <dbReference type="EMBL" id="KIX11251.1"/>
    </source>
</evidence>
<dbReference type="STRING" id="1429043.X474_25940"/>
<keyword evidence="4" id="KW-1185">Reference proteome</keyword>
<feature type="domain" description="DUF1638" evidence="2">
    <location>
        <begin position="56"/>
        <end position="222"/>
    </location>
</feature>
<dbReference type="Pfam" id="PF07796">
    <property type="entry name" value="DUF1638"/>
    <property type="match status" value="1"/>
</dbReference>